<gene>
    <name evidence="2" type="ORF">MBHS_01376</name>
</gene>
<evidence type="ECO:0000256" key="1">
    <source>
        <dbReference type="SAM" id="SignalP"/>
    </source>
</evidence>
<sequence>MRNLLLLVLLICMNSLYAQTTEPKITMNSFEIEGSDLEELQDFKWRTVKKFFKGNEKNDSIRIVIKYNNESTENPETQVKITSLETEIKGQTRDLNKMIRTARKVSKKLLKNTLE</sequence>
<feature type="chain" id="PRO_5014983950" evidence="1">
    <location>
        <begin position="19"/>
        <end position="115"/>
    </location>
</feature>
<accession>A0A1H6F5Y3</accession>
<evidence type="ECO:0000313" key="2">
    <source>
        <dbReference type="EMBL" id="SEH05522.1"/>
    </source>
</evidence>
<feature type="signal peptide" evidence="1">
    <location>
        <begin position="1"/>
        <end position="18"/>
    </location>
</feature>
<name>A0A1H6F5Y3_9GAMM</name>
<organism evidence="2 3">
    <name type="scientific">Candidatus Venteria ishoeyi</name>
    <dbReference type="NCBI Taxonomy" id="1899563"/>
    <lineage>
        <taxon>Bacteria</taxon>
        <taxon>Pseudomonadati</taxon>
        <taxon>Pseudomonadota</taxon>
        <taxon>Gammaproteobacteria</taxon>
        <taxon>Thiotrichales</taxon>
        <taxon>Thiotrichaceae</taxon>
        <taxon>Venteria</taxon>
    </lineage>
</organism>
<dbReference type="EMBL" id="FMSV02000328">
    <property type="protein sequence ID" value="SEH05522.1"/>
    <property type="molecule type" value="Genomic_DNA"/>
</dbReference>
<protein>
    <submittedName>
        <fullName evidence="2">Uncharacterized protein</fullName>
    </submittedName>
</protein>
<proteinExistence type="predicted"/>
<reference evidence="2 3" key="1">
    <citation type="submission" date="2016-10" db="EMBL/GenBank/DDBJ databases">
        <authorList>
            <person name="de Groot N.N."/>
        </authorList>
    </citation>
    <scope>NUCLEOTIDE SEQUENCE [LARGE SCALE GENOMIC DNA]</scope>
    <source>
        <strain evidence="2">MBHS1</strain>
    </source>
</reference>
<keyword evidence="1" id="KW-0732">Signal</keyword>
<evidence type="ECO:0000313" key="3">
    <source>
        <dbReference type="Proteomes" id="UP000236724"/>
    </source>
</evidence>
<keyword evidence="3" id="KW-1185">Reference proteome</keyword>
<dbReference type="Proteomes" id="UP000236724">
    <property type="component" value="Unassembled WGS sequence"/>
</dbReference>
<dbReference type="AlphaFoldDB" id="A0A1H6F5Y3"/>